<dbReference type="EMBL" id="LR796242">
    <property type="protein sequence ID" value="CAB4130732.1"/>
    <property type="molecule type" value="Genomic_DNA"/>
</dbReference>
<proteinExistence type="predicted"/>
<gene>
    <name evidence="1" type="ORF">UFOVP120_27</name>
</gene>
<name>A0A6J5LB72_9CAUD</name>
<accession>A0A6J5LB72</accession>
<protein>
    <submittedName>
        <fullName evidence="1">Uncharacterized protein</fullName>
    </submittedName>
</protein>
<evidence type="ECO:0000313" key="1">
    <source>
        <dbReference type="EMBL" id="CAB4130732.1"/>
    </source>
</evidence>
<reference evidence="1" key="1">
    <citation type="submission" date="2020-04" db="EMBL/GenBank/DDBJ databases">
        <authorList>
            <person name="Chiriac C."/>
            <person name="Salcher M."/>
            <person name="Ghai R."/>
            <person name="Kavagutti S V."/>
        </authorList>
    </citation>
    <scope>NUCLEOTIDE SEQUENCE</scope>
</reference>
<sequence length="116" mass="13251">MGVSASTEIIFEKSYPQGSNAIDRRNIFAYKKDMVASNQMEIDMTNTLPAINDPVSYAFNGDYYPCGVVTKISKNYKMITTSEGQTFHRQGAANQWKMYKTWSLVKGHIERQNPHF</sequence>
<organism evidence="1">
    <name type="scientific">uncultured Caudovirales phage</name>
    <dbReference type="NCBI Taxonomy" id="2100421"/>
    <lineage>
        <taxon>Viruses</taxon>
        <taxon>Duplodnaviria</taxon>
        <taxon>Heunggongvirae</taxon>
        <taxon>Uroviricota</taxon>
        <taxon>Caudoviricetes</taxon>
        <taxon>Peduoviridae</taxon>
        <taxon>Maltschvirus</taxon>
        <taxon>Maltschvirus maltsch</taxon>
    </lineage>
</organism>